<sequence>MISTSTWRQMNLDASRAYFPAKKPGARNGGDDAFGNLYSPGLGPKSSDLFLDEQQPFARDCLVKLKNRGVNWRFISCGNGFVDDSSGKASVLQLCVVQFAKDIINVRSIVMVEHTN</sequence>
<keyword evidence="2" id="KW-1185">Reference proteome</keyword>
<gene>
    <name evidence="1" type="ORF">OS493_007776</name>
</gene>
<name>A0A9X0CLM5_9CNID</name>
<dbReference type="Proteomes" id="UP001163046">
    <property type="component" value="Unassembled WGS sequence"/>
</dbReference>
<dbReference type="EMBL" id="MU827304">
    <property type="protein sequence ID" value="KAJ7365127.1"/>
    <property type="molecule type" value="Genomic_DNA"/>
</dbReference>
<evidence type="ECO:0000313" key="1">
    <source>
        <dbReference type="EMBL" id="KAJ7365127.1"/>
    </source>
</evidence>
<reference evidence="1" key="1">
    <citation type="submission" date="2023-01" db="EMBL/GenBank/DDBJ databases">
        <title>Genome assembly of the deep-sea coral Lophelia pertusa.</title>
        <authorList>
            <person name="Herrera S."/>
            <person name="Cordes E."/>
        </authorList>
    </citation>
    <scope>NUCLEOTIDE SEQUENCE</scope>
    <source>
        <strain evidence="1">USNM1676648</strain>
        <tissue evidence="1">Polyp</tissue>
    </source>
</reference>
<organism evidence="1 2">
    <name type="scientific">Desmophyllum pertusum</name>
    <dbReference type="NCBI Taxonomy" id="174260"/>
    <lineage>
        <taxon>Eukaryota</taxon>
        <taxon>Metazoa</taxon>
        <taxon>Cnidaria</taxon>
        <taxon>Anthozoa</taxon>
        <taxon>Hexacorallia</taxon>
        <taxon>Scleractinia</taxon>
        <taxon>Caryophylliina</taxon>
        <taxon>Caryophylliidae</taxon>
        <taxon>Desmophyllum</taxon>
    </lineage>
</organism>
<accession>A0A9X0CLM5</accession>
<proteinExistence type="predicted"/>
<evidence type="ECO:0000313" key="2">
    <source>
        <dbReference type="Proteomes" id="UP001163046"/>
    </source>
</evidence>
<protein>
    <submittedName>
        <fullName evidence="1">Uncharacterized protein</fullName>
    </submittedName>
</protein>
<dbReference type="AlphaFoldDB" id="A0A9X0CLM5"/>
<comment type="caution">
    <text evidence="1">The sequence shown here is derived from an EMBL/GenBank/DDBJ whole genome shotgun (WGS) entry which is preliminary data.</text>
</comment>